<keyword evidence="3 4" id="KW-0732">Signal</keyword>
<dbReference type="Gene3D" id="3.10.105.10">
    <property type="entry name" value="Dipeptide-binding Protein, Domain 3"/>
    <property type="match status" value="1"/>
</dbReference>
<dbReference type="PANTHER" id="PTHR30290:SF62">
    <property type="entry name" value="OLIGOPEPTIDE ABC TRANSPORTER, PERIPLASMIC OLIGOPEPTIDE-BINDING PROTEIN"/>
    <property type="match status" value="1"/>
</dbReference>
<dbReference type="CDD" id="cd08500">
    <property type="entry name" value="PBP2_NikA_DppA_OppA_like_4"/>
    <property type="match status" value="1"/>
</dbReference>
<evidence type="ECO:0000313" key="6">
    <source>
        <dbReference type="EMBL" id="EPX83602.1"/>
    </source>
</evidence>
<dbReference type="SUPFAM" id="SSF53850">
    <property type="entry name" value="Periplasmic binding protein-like II"/>
    <property type="match status" value="1"/>
</dbReference>
<dbReference type="Gene3D" id="3.40.190.10">
    <property type="entry name" value="Periplasmic binding protein-like II"/>
    <property type="match status" value="1"/>
</dbReference>
<proteinExistence type="inferred from homology"/>
<accession>S9QVP8</accession>
<dbReference type="InterPro" id="IPR030678">
    <property type="entry name" value="Peptide/Ni-bd"/>
</dbReference>
<comment type="subcellular location">
    <subcellularLocation>
        <location evidence="1">Periplasm</location>
    </subcellularLocation>
</comment>
<dbReference type="InterPro" id="IPR023765">
    <property type="entry name" value="SBP_5_CS"/>
</dbReference>
<dbReference type="InterPro" id="IPR000914">
    <property type="entry name" value="SBP_5_dom"/>
</dbReference>
<evidence type="ECO:0000259" key="5">
    <source>
        <dbReference type="Pfam" id="PF00496"/>
    </source>
</evidence>
<protein>
    <submittedName>
        <fullName evidence="6">Oligopeptide ABC transporter, periplasmic oligopeptide-binding protein OppA</fullName>
    </submittedName>
</protein>
<dbReference type="GO" id="GO:1904680">
    <property type="term" value="F:peptide transmembrane transporter activity"/>
    <property type="evidence" value="ECO:0007669"/>
    <property type="project" value="TreeGrafter"/>
</dbReference>
<organism evidence="6 7">
    <name type="scientific">Salipiger mucosus DSM 16094</name>
    <dbReference type="NCBI Taxonomy" id="1123237"/>
    <lineage>
        <taxon>Bacteria</taxon>
        <taxon>Pseudomonadati</taxon>
        <taxon>Pseudomonadota</taxon>
        <taxon>Alphaproteobacteria</taxon>
        <taxon>Rhodobacterales</taxon>
        <taxon>Roseobacteraceae</taxon>
        <taxon>Salipiger</taxon>
    </lineage>
</organism>
<feature type="chain" id="PRO_5004568192" evidence="4">
    <location>
        <begin position="21"/>
        <end position="634"/>
    </location>
</feature>
<dbReference type="PANTHER" id="PTHR30290">
    <property type="entry name" value="PERIPLASMIC BINDING COMPONENT OF ABC TRANSPORTER"/>
    <property type="match status" value="1"/>
</dbReference>
<comment type="caution">
    <text evidence="6">The sequence shown here is derived from an EMBL/GenBank/DDBJ whole genome shotgun (WGS) entry which is preliminary data.</text>
</comment>
<evidence type="ECO:0000256" key="4">
    <source>
        <dbReference type="SAM" id="SignalP"/>
    </source>
</evidence>
<keyword evidence="7" id="KW-1185">Reference proteome</keyword>
<gene>
    <name evidence="6" type="ORF">Salmuc_02210</name>
</gene>
<evidence type="ECO:0000313" key="7">
    <source>
        <dbReference type="Proteomes" id="UP000015347"/>
    </source>
</evidence>
<evidence type="ECO:0000256" key="2">
    <source>
        <dbReference type="ARBA" id="ARBA00005695"/>
    </source>
</evidence>
<dbReference type="Proteomes" id="UP000015347">
    <property type="component" value="Unassembled WGS sequence"/>
</dbReference>
<dbReference type="Pfam" id="PF00496">
    <property type="entry name" value="SBP_bac_5"/>
    <property type="match status" value="1"/>
</dbReference>
<evidence type="ECO:0000256" key="3">
    <source>
        <dbReference type="ARBA" id="ARBA00022729"/>
    </source>
</evidence>
<dbReference type="PIRSF" id="PIRSF002741">
    <property type="entry name" value="MppA"/>
    <property type="match status" value="1"/>
</dbReference>
<feature type="domain" description="Solute-binding protein family 5" evidence="5">
    <location>
        <begin position="97"/>
        <end position="513"/>
    </location>
</feature>
<evidence type="ECO:0000256" key="1">
    <source>
        <dbReference type="ARBA" id="ARBA00004418"/>
    </source>
</evidence>
<dbReference type="RefSeq" id="WP_020040276.1">
    <property type="nucleotide sequence ID" value="NZ_KE557274.1"/>
</dbReference>
<sequence length="634" mass="71834">MAHLMLSAAVLPMLAIPAVAQTATGQAPGLAQMVEAGELPPVVERVSDEPEVVEPLNAVGDYGGDLRIYLRGSSDHNHILRVVGPQGLVRWDPDYTEIVPNVAESFEVTEGGRVFTFHLRDGMKWSDGEPFTADDIMFNIEDLVMNEDFAPTPPRYMSGGEPMKVEKVDDYTVRFTFKEPYGDFLAELASPLGQHPVLYAKHYCSQFLPSYNDSLDKLIEANDASDWQNLFLQKCGDLEIPARWGNPERPTLDPWVIKEPYVGGTTRVVLERNPYFWQIDTEGKQLPYIDQVVAPVDQDVESLILSVIGGNVDFGLRHIDPPSNRPVLAENREKGDYRFFEAKSTGGTDMSISLNLTHKDPDLRELFNEEDFRVALSLGMDRQEIIDTVMLGEGEPWQQGPFEDHPYYHEQIATQYLEHDPERANELLDGLGLERGEDGIRRMDNGEPVTFQVDVIPTFDPTWVDSLQLIEQQWAELGVDMEINPMERTFFYERTSNSNDHDAAVWRATQSWVPGQIPQMLVPVHHDSRYGIAWRDWYLSGGAEGEEPPETIKTRLELYEKARGLTDPQERIETFHKIADIAAEEFEVIGVSTAVPTYGIVKNDLKNVPDSMPSSWYYPTPSPTLPQTWFWQDE</sequence>
<dbReference type="GO" id="GO:0015833">
    <property type="term" value="P:peptide transport"/>
    <property type="evidence" value="ECO:0007669"/>
    <property type="project" value="TreeGrafter"/>
</dbReference>
<dbReference type="EMBL" id="APVH01000015">
    <property type="protein sequence ID" value="EPX83602.1"/>
    <property type="molecule type" value="Genomic_DNA"/>
</dbReference>
<dbReference type="GO" id="GO:0043190">
    <property type="term" value="C:ATP-binding cassette (ABC) transporter complex"/>
    <property type="evidence" value="ECO:0007669"/>
    <property type="project" value="InterPro"/>
</dbReference>
<feature type="signal peptide" evidence="4">
    <location>
        <begin position="1"/>
        <end position="20"/>
    </location>
</feature>
<reference evidence="7" key="1">
    <citation type="journal article" date="2014" name="Stand. Genomic Sci.">
        <title>Genome sequence of the exopolysaccharide-producing Salipiger mucosus type strain (DSM 16094(T)), a moderately halophilic member of the Roseobacter clade.</title>
        <authorList>
            <person name="Riedel T."/>
            <person name="Spring S."/>
            <person name="Fiebig A."/>
            <person name="Petersen J."/>
            <person name="Kyrpides N.C."/>
            <person name="Goker M."/>
            <person name="Klenk H.P."/>
        </authorList>
    </citation>
    <scope>NUCLEOTIDE SEQUENCE [LARGE SCALE GENOMIC DNA]</scope>
    <source>
        <strain evidence="7">DSM 16094</strain>
    </source>
</reference>
<dbReference type="HOGENOM" id="CLU_017028_8_2_5"/>
<dbReference type="GO" id="GO:0030288">
    <property type="term" value="C:outer membrane-bounded periplasmic space"/>
    <property type="evidence" value="ECO:0007669"/>
    <property type="project" value="UniProtKB-ARBA"/>
</dbReference>
<dbReference type="PROSITE" id="PS01040">
    <property type="entry name" value="SBP_BACTERIAL_5"/>
    <property type="match status" value="1"/>
</dbReference>
<name>S9QVP8_9RHOB</name>
<dbReference type="AlphaFoldDB" id="S9QVP8"/>
<dbReference type="InterPro" id="IPR039424">
    <property type="entry name" value="SBP_5"/>
</dbReference>
<dbReference type="eggNOG" id="COG0747">
    <property type="taxonomic scope" value="Bacteria"/>
</dbReference>
<comment type="similarity">
    <text evidence="2">Belongs to the bacterial solute-binding protein 5 family.</text>
</comment>
<dbReference type="STRING" id="1123237.Salmuc_02210"/>